<keyword evidence="3" id="KW-1185">Reference proteome</keyword>
<reference evidence="2 3" key="1">
    <citation type="submission" date="2019-09" db="EMBL/GenBank/DDBJ databases">
        <authorList>
            <person name="Ou C."/>
        </authorList>
    </citation>
    <scope>NUCLEOTIDE SEQUENCE [LARGE SCALE GENOMIC DNA]</scope>
    <source>
        <strain evidence="2">S2</strain>
        <tissue evidence="2">Leaf</tissue>
    </source>
</reference>
<gene>
    <name evidence="2" type="ORF">D8674_028375</name>
</gene>
<evidence type="ECO:0000313" key="3">
    <source>
        <dbReference type="Proteomes" id="UP000327157"/>
    </source>
</evidence>
<feature type="compositionally biased region" description="Basic and acidic residues" evidence="1">
    <location>
        <begin position="37"/>
        <end position="54"/>
    </location>
</feature>
<dbReference type="EMBL" id="SMOL01000120">
    <property type="protein sequence ID" value="KAB2632128.1"/>
    <property type="molecule type" value="Genomic_DNA"/>
</dbReference>
<protein>
    <submittedName>
        <fullName evidence="2">Pyruvate dehydrogenase E1 component subunit alpha</fullName>
    </submittedName>
</protein>
<dbReference type="Proteomes" id="UP000327157">
    <property type="component" value="Chromosome 6"/>
</dbReference>
<feature type="region of interest" description="Disordered" evidence="1">
    <location>
        <begin position="37"/>
        <end position="102"/>
    </location>
</feature>
<name>A0A5N5HX39_9ROSA</name>
<evidence type="ECO:0000313" key="2">
    <source>
        <dbReference type="EMBL" id="KAB2632128.1"/>
    </source>
</evidence>
<organism evidence="2 3">
    <name type="scientific">Pyrus ussuriensis x Pyrus communis</name>
    <dbReference type="NCBI Taxonomy" id="2448454"/>
    <lineage>
        <taxon>Eukaryota</taxon>
        <taxon>Viridiplantae</taxon>
        <taxon>Streptophyta</taxon>
        <taxon>Embryophyta</taxon>
        <taxon>Tracheophyta</taxon>
        <taxon>Spermatophyta</taxon>
        <taxon>Magnoliopsida</taxon>
        <taxon>eudicotyledons</taxon>
        <taxon>Gunneridae</taxon>
        <taxon>Pentapetalae</taxon>
        <taxon>rosids</taxon>
        <taxon>fabids</taxon>
        <taxon>Rosales</taxon>
        <taxon>Rosaceae</taxon>
        <taxon>Amygdaloideae</taxon>
        <taxon>Maleae</taxon>
        <taxon>Pyrus</taxon>
    </lineage>
</organism>
<reference evidence="2 3" key="3">
    <citation type="submission" date="2019-11" db="EMBL/GenBank/DDBJ databases">
        <title>A de novo genome assembly of a pear dwarfing rootstock.</title>
        <authorList>
            <person name="Wang F."/>
            <person name="Wang J."/>
            <person name="Li S."/>
            <person name="Zhang Y."/>
            <person name="Fang M."/>
            <person name="Ma L."/>
            <person name="Zhao Y."/>
            <person name="Jiang S."/>
        </authorList>
    </citation>
    <scope>NUCLEOTIDE SEQUENCE [LARGE SCALE GENOMIC DNA]</scope>
    <source>
        <strain evidence="2">S2</strain>
        <tissue evidence="2">Leaf</tissue>
    </source>
</reference>
<sequence>MVSSVRDDDSQLWEMKGRDVSIVRVVESSAMDEIGQRRDGVRDKAKVKGLRRLESEEEEEQEVRRDKAISDQPWDGDGDGGREGGGGVVKEGWGRHGWMGKN</sequence>
<keyword evidence="2" id="KW-0670">Pyruvate</keyword>
<proteinExistence type="predicted"/>
<evidence type="ECO:0000256" key="1">
    <source>
        <dbReference type="SAM" id="MobiDB-lite"/>
    </source>
</evidence>
<reference evidence="3" key="2">
    <citation type="submission" date="2019-10" db="EMBL/GenBank/DDBJ databases">
        <title>A de novo genome assembly of a pear dwarfing rootstock.</title>
        <authorList>
            <person name="Wang F."/>
            <person name="Wang J."/>
            <person name="Li S."/>
            <person name="Zhang Y."/>
            <person name="Fang M."/>
            <person name="Ma L."/>
            <person name="Zhao Y."/>
            <person name="Jiang S."/>
        </authorList>
    </citation>
    <scope>NUCLEOTIDE SEQUENCE [LARGE SCALE GENOMIC DNA]</scope>
</reference>
<comment type="caution">
    <text evidence="2">The sequence shown here is derived from an EMBL/GenBank/DDBJ whole genome shotgun (WGS) entry which is preliminary data.</text>
</comment>
<dbReference type="AlphaFoldDB" id="A0A5N5HX39"/>
<dbReference type="OrthoDB" id="10539650at2759"/>
<accession>A0A5N5HX39</accession>